<reference evidence="3" key="1">
    <citation type="journal article" date="2006" name="Proc. Natl. Acad. Sci. U.S.A.">
        <title>The complete genome of Rhodococcus sp. RHA1 provides insights into a catabolic powerhouse.</title>
        <authorList>
            <person name="McLeod M.P."/>
            <person name="Warren R.L."/>
            <person name="Hsiao W.W.L."/>
            <person name="Araki N."/>
            <person name="Myhre M."/>
            <person name="Fernandes C."/>
            <person name="Miyazawa D."/>
            <person name="Wong W."/>
            <person name="Lillquist A.L."/>
            <person name="Wang D."/>
            <person name="Dosanjh M."/>
            <person name="Hara H."/>
            <person name="Petrescu A."/>
            <person name="Morin R.D."/>
            <person name="Yang G."/>
            <person name="Stott J.M."/>
            <person name="Schein J.E."/>
            <person name="Shin H."/>
            <person name="Smailus D."/>
            <person name="Siddiqui A.S."/>
            <person name="Marra M.A."/>
            <person name="Jones S.J.M."/>
            <person name="Holt R."/>
            <person name="Brinkman F.S.L."/>
            <person name="Miyauchi K."/>
            <person name="Fukuda M."/>
            <person name="Davies J.E."/>
            <person name="Mohn W.W."/>
            <person name="Eltis L.D."/>
        </authorList>
    </citation>
    <scope>NUCLEOTIDE SEQUENCE [LARGE SCALE GENOMIC DNA]</scope>
    <source>
        <strain evidence="3">RHA1</strain>
    </source>
</reference>
<sequence length="117" mass="12659">MVAASDVRACRKHQRMNSHVTPATSTMCPQHGTTRPGVVARAGQAPTGFMVMLGITADTRIRDLYAGQRAQIRDAVTALNRRGSSPTGDGSSEQFRVHFSLCQDSNGTRRSSVQWNG</sequence>
<accession>Q0S161</accession>
<dbReference type="KEGG" id="rha:RHA1_ro06959"/>
<protein>
    <submittedName>
        <fullName evidence="2">Uncharacterized protein</fullName>
    </submittedName>
</protein>
<dbReference type="EMBL" id="CP000431">
    <property type="protein sequence ID" value="ABG98725.1"/>
    <property type="molecule type" value="Genomic_DNA"/>
</dbReference>
<gene>
    <name evidence="2" type="ordered locus">RHA1_ro06959</name>
</gene>
<feature type="region of interest" description="Disordered" evidence="1">
    <location>
        <begin position="13"/>
        <end position="35"/>
    </location>
</feature>
<dbReference type="HOGENOM" id="CLU_2083035_0_0_11"/>
<dbReference type="Proteomes" id="UP000008710">
    <property type="component" value="Chromosome"/>
</dbReference>
<dbReference type="AlphaFoldDB" id="Q0S161"/>
<evidence type="ECO:0000313" key="3">
    <source>
        <dbReference type="Proteomes" id="UP000008710"/>
    </source>
</evidence>
<evidence type="ECO:0000256" key="1">
    <source>
        <dbReference type="SAM" id="MobiDB-lite"/>
    </source>
</evidence>
<name>Q0S161_RHOJR</name>
<proteinExistence type="predicted"/>
<evidence type="ECO:0000313" key="2">
    <source>
        <dbReference type="EMBL" id="ABG98725.1"/>
    </source>
</evidence>
<organism evidence="2 3">
    <name type="scientific">Rhodococcus jostii (strain RHA1)</name>
    <dbReference type="NCBI Taxonomy" id="101510"/>
    <lineage>
        <taxon>Bacteria</taxon>
        <taxon>Bacillati</taxon>
        <taxon>Actinomycetota</taxon>
        <taxon>Actinomycetes</taxon>
        <taxon>Mycobacteriales</taxon>
        <taxon>Nocardiaceae</taxon>
        <taxon>Rhodococcus</taxon>
    </lineage>
</organism>
<feature type="compositionally biased region" description="Polar residues" evidence="1">
    <location>
        <begin position="17"/>
        <end position="33"/>
    </location>
</feature>